<dbReference type="Proteomes" id="UP001223547">
    <property type="component" value="Unassembled WGS sequence"/>
</dbReference>
<organism evidence="2 3">
    <name type="scientific">Marinobacter albus</name>
    <dbReference type="NCBI Taxonomy" id="3030833"/>
    <lineage>
        <taxon>Bacteria</taxon>
        <taxon>Pseudomonadati</taxon>
        <taxon>Pseudomonadota</taxon>
        <taxon>Gammaproteobacteria</taxon>
        <taxon>Pseudomonadales</taxon>
        <taxon>Marinobacteraceae</taxon>
        <taxon>Marinobacter</taxon>
    </lineage>
</organism>
<gene>
    <name evidence="2" type="ORF">QQF73_12085</name>
</gene>
<dbReference type="SUPFAM" id="SSF51730">
    <property type="entry name" value="FAD-linked oxidoreductase"/>
    <property type="match status" value="1"/>
</dbReference>
<keyword evidence="3" id="KW-1185">Reference proteome</keyword>
<reference evidence="2 3" key="1">
    <citation type="submission" date="2023-05" db="EMBL/GenBank/DDBJ databases">
        <title>Marinobacter albus sp. nov., a marine bacterium isolated from sand in a coastal intertidal zone of huludao.</title>
        <authorList>
            <person name="Deng T."/>
        </authorList>
    </citation>
    <scope>NUCLEOTIDE SEQUENCE [LARGE SCALE GENOMIC DNA]</scope>
    <source>
        <strain evidence="2 3">M216</strain>
    </source>
</reference>
<dbReference type="InterPro" id="IPR029041">
    <property type="entry name" value="FAD-linked_oxidoreductase-like"/>
</dbReference>
<evidence type="ECO:0000313" key="3">
    <source>
        <dbReference type="Proteomes" id="UP001223547"/>
    </source>
</evidence>
<protein>
    <submittedName>
        <fullName evidence="2">Methylenetetrahydrofolate reductase</fullName>
        <ecNumber evidence="2">1.5.1.20</ecNumber>
    </submittedName>
</protein>
<accession>A0ABT7HDD1</accession>
<proteinExistence type="predicted"/>
<evidence type="ECO:0000313" key="2">
    <source>
        <dbReference type="EMBL" id="MDK9558362.1"/>
    </source>
</evidence>
<dbReference type="EMBL" id="JASSQD010000002">
    <property type="protein sequence ID" value="MDK9558362.1"/>
    <property type="molecule type" value="Genomic_DNA"/>
</dbReference>
<sequence length="312" mass="34398">MTLANQSEAGRASRDRGADADECLQGLVRSASIEATPRQIFAAEDLPQLLPAGTPVYVPFLPGGQFDDTLAACRRLLEQGMQAVPHLPARMMESQGQLDDWLAQLQESGVDRLLLIAGDRDSVAGPFPDTLAVLESHVLSRFRFHGLGVAAHPEGHPRADRAALTRALRIKQEYARTTGTHLWVVTQFTFDAQIVIDWLQGLGALLEQVPVYIGLAGPTRMKTLLSYAAQCGVGASSRMLLRRPGSARLLRAWSPDEMVQSLVRYCLDNPETLLKGIHLFPFGGLRQSAQWIQEHRRPLEDPRRQANGFPVQ</sequence>
<dbReference type="EC" id="1.5.1.20" evidence="2"/>
<keyword evidence="1 2" id="KW-0560">Oxidoreductase</keyword>
<dbReference type="GO" id="GO:0004489">
    <property type="term" value="F:methylenetetrahydrofolate reductase [NAD(P)H] activity"/>
    <property type="evidence" value="ECO:0007669"/>
    <property type="project" value="UniProtKB-EC"/>
</dbReference>
<evidence type="ECO:0000256" key="1">
    <source>
        <dbReference type="ARBA" id="ARBA00023002"/>
    </source>
</evidence>
<comment type="caution">
    <text evidence="2">The sequence shown here is derived from an EMBL/GenBank/DDBJ whole genome shotgun (WGS) entry which is preliminary data.</text>
</comment>
<dbReference type="Gene3D" id="3.20.20.220">
    <property type="match status" value="1"/>
</dbReference>
<name>A0ABT7HDD1_9GAMM</name>
<dbReference type="RefSeq" id="WP_285368359.1">
    <property type="nucleotide sequence ID" value="NZ_JASSQD010000002.1"/>
</dbReference>